<sequence>MTSLLLRQKRAGSVHRASDNTAKTGMSSAVQCVSISPVQNFVRTPPHIDSSNIHSIADKCEPCTRCKGIVGQSEVPLDKVWWVGHGRTEENQDRRHWRRASAEWTKSWWLLVVVVTVLLLLPVNRAEEAPTLSCVEGRRSGTVAEGY</sequence>
<keyword evidence="2" id="KW-0472">Membrane</keyword>
<reference evidence="3" key="1">
    <citation type="submission" date="2020-03" db="EMBL/GenBank/DDBJ databases">
        <authorList>
            <person name="Weist P."/>
        </authorList>
    </citation>
    <scope>NUCLEOTIDE SEQUENCE</scope>
</reference>
<organism evidence="3 4">
    <name type="scientific">Pleuronectes platessa</name>
    <name type="common">European plaice</name>
    <dbReference type="NCBI Taxonomy" id="8262"/>
    <lineage>
        <taxon>Eukaryota</taxon>
        <taxon>Metazoa</taxon>
        <taxon>Chordata</taxon>
        <taxon>Craniata</taxon>
        <taxon>Vertebrata</taxon>
        <taxon>Euteleostomi</taxon>
        <taxon>Actinopterygii</taxon>
        <taxon>Neopterygii</taxon>
        <taxon>Teleostei</taxon>
        <taxon>Neoteleostei</taxon>
        <taxon>Acanthomorphata</taxon>
        <taxon>Carangaria</taxon>
        <taxon>Pleuronectiformes</taxon>
        <taxon>Pleuronectoidei</taxon>
        <taxon>Pleuronectidae</taxon>
        <taxon>Pleuronectes</taxon>
    </lineage>
</organism>
<comment type="caution">
    <text evidence="3">The sequence shown here is derived from an EMBL/GenBank/DDBJ whole genome shotgun (WGS) entry which is preliminary data.</text>
</comment>
<dbReference type="Proteomes" id="UP001153269">
    <property type="component" value="Unassembled WGS sequence"/>
</dbReference>
<proteinExistence type="predicted"/>
<keyword evidence="2" id="KW-0812">Transmembrane</keyword>
<dbReference type="AlphaFoldDB" id="A0A9N7YAH8"/>
<keyword evidence="4" id="KW-1185">Reference proteome</keyword>
<accession>A0A9N7YAH8</accession>
<evidence type="ECO:0000256" key="1">
    <source>
        <dbReference type="SAM" id="MobiDB-lite"/>
    </source>
</evidence>
<dbReference type="EMBL" id="CADEAL010000348">
    <property type="protein sequence ID" value="CAB1418922.1"/>
    <property type="molecule type" value="Genomic_DNA"/>
</dbReference>
<feature type="transmembrane region" description="Helical" evidence="2">
    <location>
        <begin position="104"/>
        <end position="123"/>
    </location>
</feature>
<evidence type="ECO:0000313" key="4">
    <source>
        <dbReference type="Proteomes" id="UP001153269"/>
    </source>
</evidence>
<protein>
    <submittedName>
        <fullName evidence="3">Uncharacterized protein</fullName>
    </submittedName>
</protein>
<gene>
    <name evidence="3" type="ORF">PLEPLA_LOCUS6749</name>
</gene>
<evidence type="ECO:0000313" key="3">
    <source>
        <dbReference type="EMBL" id="CAB1418922.1"/>
    </source>
</evidence>
<name>A0A9N7YAH8_PLEPL</name>
<feature type="region of interest" description="Disordered" evidence="1">
    <location>
        <begin position="1"/>
        <end position="22"/>
    </location>
</feature>
<evidence type="ECO:0000256" key="2">
    <source>
        <dbReference type="SAM" id="Phobius"/>
    </source>
</evidence>
<keyword evidence="2" id="KW-1133">Transmembrane helix</keyword>